<evidence type="ECO:0000313" key="1">
    <source>
        <dbReference type="EMBL" id="KAL0428004.1"/>
    </source>
</evidence>
<dbReference type="EMBL" id="JACGWN010000010">
    <property type="protein sequence ID" value="KAL0428004.1"/>
    <property type="molecule type" value="Genomic_DNA"/>
</dbReference>
<gene>
    <name evidence="1" type="ORF">Slati_2975200</name>
</gene>
<accession>A0AAW2VE14</accession>
<sequence length="237" mass="27606">MYLVDEEYKPPPVAMKIISWNWVPWFLSPRPSLRLGDVRYSKDSSTTLRWGFLQEVRPVVYVFYGGKMWRYGFIFVQHMTSKLRLKIMKEGKGSNLPSFTSTQTRRAEWRLGICSGSLGWVLSGHGYTWGTSMRSYFPMKSEGVWSELIDNKGILELFNGMWSIVLRIYICEHRTKFVSTDCVCGDRRWMEQFPTTHVTHILVAWLDHATIVLSFDSGQDGVMGGHKPQFRFEVVWP</sequence>
<comment type="caution">
    <text evidence="1">The sequence shown here is derived from an EMBL/GenBank/DDBJ whole genome shotgun (WGS) entry which is preliminary data.</text>
</comment>
<name>A0AAW2VE14_9LAMI</name>
<protein>
    <submittedName>
        <fullName evidence="1">Uncharacterized protein</fullName>
    </submittedName>
</protein>
<reference evidence="1" key="2">
    <citation type="journal article" date="2024" name="Plant">
        <title>Genomic evolution and insights into agronomic trait innovations of Sesamum species.</title>
        <authorList>
            <person name="Miao H."/>
            <person name="Wang L."/>
            <person name="Qu L."/>
            <person name="Liu H."/>
            <person name="Sun Y."/>
            <person name="Le M."/>
            <person name="Wang Q."/>
            <person name="Wei S."/>
            <person name="Zheng Y."/>
            <person name="Lin W."/>
            <person name="Duan Y."/>
            <person name="Cao H."/>
            <person name="Xiong S."/>
            <person name="Wang X."/>
            <person name="Wei L."/>
            <person name="Li C."/>
            <person name="Ma Q."/>
            <person name="Ju M."/>
            <person name="Zhao R."/>
            <person name="Li G."/>
            <person name="Mu C."/>
            <person name="Tian Q."/>
            <person name="Mei H."/>
            <person name="Zhang T."/>
            <person name="Gao T."/>
            <person name="Zhang H."/>
        </authorList>
    </citation>
    <scope>NUCLEOTIDE SEQUENCE</scope>
    <source>
        <strain evidence="1">KEN1</strain>
    </source>
</reference>
<proteinExistence type="predicted"/>
<organism evidence="1">
    <name type="scientific">Sesamum latifolium</name>
    <dbReference type="NCBI Taxonomy" id="2727402"/>
    <lineage>
        <taxon>Eukaryota</taxon>
        <taxon>Viridiplantae</taxon>
        <taxon>Streptophyta</taxon>
        <taxon>Embryophyta</taxon>
        <taxon>Tracheophyta</taxon>
        <taxon>Spermatophyta</taxon>
        <taxon>Magnoliopsida</taxon>
        <taxon>eudicotyledons</taxon>
        <taxon>Gunneridae</taxon>
        <taxon>Pentapetalae</taxon>
        <taxon>asterids</taxon>
        <taxon>lamiids</taxon>
        <taxon>Lamiales</taxon>
        <taxon>Pedaliaceae</taxon>
        <taxon>Sesamum</taxon>
    </lineage>
</organism>
<dbReference type="AlphaFoldDB" id="A0AAW2VE14"/>
<reference evidence="1" key="1">
    <citation type="submission" date="2020-06" db="EMBL/GenBank/DDBJ databases">
        <authorList>
            <person name="Li T."/>
            <person name="Hu X."/>
            <person name="Zhang T."/>
            <person name="Song X."/>
            <person name="Zhang H."/>
            <person name="Dai N."/>
            <person name="Sheng W."/>
            <person name="Hou X."/>
            <person name="Wei L."/>
        </authorList>
    </citation>
    <scope>NUCLEOTIDE SEQUENCE</scope>
    <source>
        <strain evidence="1">KEN1</strain>
        <tissue evidence="1">Leaf</tissue>
    </source>
</reference>